<feature type="signal peptide" evidence="4">
    <location>
        <begin position="1"/>
        <end position="23"/>
    </location>
</feature>
<proteinExistence type="predicted"/>
<sequence>MSDFSYFALFTAGLAAFAPLASAYTKPVGPEPLGNPFSQPGLNTVVPAGGNFTITWEPTTKGTVTLLLLKGPSTNAVPQYPIVEKTENDGTYVWQVKDDLEPSAEGVAQGYGIQLIDDATGQYQYTTQFGISNDDYKKSPESSSESAKPTKSAEGYGKESKTASSTYHKHFTTYCPEPTVISMGNQSYTVTAATTLTITDCNCEVHPTTSAHMPVGTGNAYPSHNVTMVAPTGYVPTMATTASTYNMPSASATTPPQQTGAASTVAGGVFGAVLAAGVAVLAM</sequence>
<dbReference type="InterPro" id="IPR018466">
    <property type="entry name" value="Kre9/Knh1-like_N"/>
</dbReference>
<name>A0A9Q8PIA7_PASFU</name>
<evidence type="ECO:0000256" key="4">
    <source>
        <dbReference type="SAM" id="SignalP"/>
    </source>
</evidence>
<dbReference type="Proteomes" id="UP000756132">
    <property type="component" value="Chromosome 10"/>
</dbReference>
<dbReference type="KEGG" id="ffu:CLAFUR5_12086"/>
<evidence type="ECO:0000256" key="1">
    <source>
        <dbReference type="ARBA" id="ARBA00022729"/>
    </source>
</evidence>
<reference evidence="6" key="2">
    <citation type="journal article" date="2022" name="Microb. Genom.">
        <title>A chromosome-scale genome assembly of the tomato pathogen Cladosporium fulvum reveals a compartmentalized genome architecture and the presence of a dispensable chromosome.</title>
        <authorList>
            <person name="Zaccaron A.Z."/>
            <person name="Chen L.H."/>
            <person name="Samaras A."/>
            <person name="Stergiopoulos I."/>
        </authorList>
    </citation>
    <scope>NUCLEOTIDE SEQUENCE</scope>
    <source>
        <strain evidence="6">Race5_Kim</strain>
    </source>
</reference>
<dbReference type="EMBL" id="CP090172">
    <property type="protein sequence ID" value="UJO23031.1"/>
    <property type="molecule type" value="Genomic_DNA"/>
</dbReference>
<dbReference type="PANTHER" id="PTHR40633:SF1">
    <property type="entry name" value="GPI ANCHORED SERINE-THREONINE RICH PROTEIN (AFU_ORTHOLOGUE AFUA_1G03630)"/>
    <property type="match status" value="1"/>
</dbReference>
<feature type="transmembrane region" description="Helical" evidence="3">
    <location>
        <begin position="261"/>
        <end position="282"/>
    </location>
</feature>
<dbReference type="InterPro" id="IPR052982">
    <property type="entry name" value="SRP1/TIP1-like"/>
</dbReference>
<evidence type="ECO:0000259" key="5">
    <source>
        <dbReference type="Pfam" id="PF10342"/>
    </source>
</evidence>
<accession>A0A9Q8PIA7</accession>
<dbReference type="PANTHER" id="PTHR40633">
    <property type="entry name" value="MATRIX PROTEIN, PUTATIVE (AFU_ORTHOLOGUE AFUA_8G05410)-RELATED"/>
    <property type="match status" value="1"/>
</dbReference>
<keyword evidence="3" id="KW-0812">Transmembrane</keyword>
<evidence type="ECO:0000256" key="2">
    <source>
        <dbReference type="SAM" id="MobiDB-lite"/>
    </source>
</evidence>
<dbReference type="Pfam" id="PF10342">
    <property type="entry name" value="Kre9_KNH"/>
    <property type="match status" value="1"/>
</dbReference>
<feature type="region of interest" description="Disordered" evidence="2">
    <location>
        <begin position="132"/>
        <end position="162"/>
    </location>
</feature>
<keyword evidence="1 4" id="KW-0732">Signal</keyword>
<dbReference type="GeneID" id="71991964"/>
<feature type="domain" description="Yeast cell wall synthesis Kre9/Knh1-like N-terminal" evidence="5">
    <location>
        <begin position="39"/>
        <end position="131"/>
    </location>
</feature>
<dbReference type="OrthoDB" id="4094614at2759"/>
<feature type="compositionally biased region" description="Low complexity" evidence="2">
    <location>
        <begin position="141"/>
        <end position="154"/>
    </location>
</feature>
<evidence type="ECO:0000313" key="6">
    <source>
        <dbReference type="EMBL" id="UJO23031.1"/>
    </source>
</evidence>
<dbReference type="AlphaFoldDB" id="A0A9Q8PIA7"/>
<dbReference type="OMA" id="ITWQAKP"/>
<evidence type="ECO:0000313" key="7">
    <source>
        <dbReference type="Proteomes" id="UP000756132"/>
    </source>
</evidence>
<feature type="chain" id="PRO_5040175885" description="Yeast cell wall synthesis Kre9/Knh1-like N-terminal domain-containing protein" evidence="4">
    <location>
        <begin position="24"/>
        <end position="283"/>
    </location>
</feature>
<keyword evidence="3" id="KW-0472">Membrane</keyword>
<keyword evidence="3" id="KW-1133">Transmembrane helix</keyword>
<keyword evidence="7" id="KW-1185">Reference proteome</keyword>
<gene>
    <name evidence="6" type="ORF">CLAFUR5_12086</name>
</gene>
<protein>
    <recommendedName>
        <fullName evidence="5">Yeast cell wall synthesis Kre9/Knh1-like N-terminal domain-containing protein</fullName>
    </recommendedName>
</protein>
<reference evidence="6" key="1">
    <citation type="submission" date="2021-12" db="EMBL/GenBank/DDBJ databases">
        <authorList>
            <person name="Zaccaron A."/>
            <person name="Stergiopoulos I."/>
        </authorList>
    </citation>
    <scope>NUCLEOTIDE SEQUENCE</scope>
    <source>
        <strain evidence="6">Race5_Kim</strain>
    </source>
</reference>
<dbReference type="RefSeq" id="XP_047767397.1">
    <property type="nucleotide sequence ID" value="XM_047911234.1"/>
</dbReference>
<organism evidence="6 7">
    <name type="scientific">Passalora fulva</name>
    <name type="common">Tomato leaf mold</name>
    <name type="synonym">Cladosporium fulvum</name>
    <dbReference type="NCBI Taxonomy" id="5499"/>
    <lineage>
        <taxon>Eukaryota</taxon>
        <taxon>Fungi</taxon>
        <taxon>Dikarya</taxon>
        <taxon>Ascomycota</taxon>
        <taxon>Pezizomycotina</taxon>
        <taxon>Dothideomycetes</taxon>
        <taxon>Dothideomycetidae</taxon>
        <taxon>Mycosphaerellales</taxon>
        <taxon>Mycosphaerellaceae</taxon>
        <taxon>Fulvia</taxon>
    </lineage>
</organism>
<evidence type="ECO:0000256" key="3">
    <source>
        <dbReference type="SAM" id="Phobius"/>
    </source>
</evidence>